<proteinExistence type="predicted"/>
<gene>
    <name evidence="1" type="ORF">BSTOLATCC_MIC18426</name>
</gene>
<reference evidence="1" key="1">
    <citation type="submission" date="2021-09" db="EMBL/GenBank/DDBJ databases">
        <authorList>
            <consortium name="AG Swart"/>
            <person name="Singh M."/>
            <person name="Singh A."/>
            <person name="Seah K."/>
            <person name="Emmerich C."/>
        </authorList>
    </citation>
    <scope>NUCLEOTIDE SEQUENCE</scope>
    <source>
        <strain evidence="1">ATCC30299</strain>
    </source>
</reference>
<comment type="caution">
    <text evidence="1">The sequence shown here is derived from an EMBL/GenBank/DDBJ whole genome shotgun (WGS) entry which is preliminary data.</text>
</comment>
<protein>
    <submittedName>
        <fullName evidence="1">Uncharacterized protein</fullName>
    </submittedName>
</protein>
<evidence type="ECO:0000313" key="2">
    <source>
        <dbReference type="Proteomes" id="UP001162131"/>
    </source>
</evidence>
<dbReference type="Proteomes" id="UP001162131">
    <property type="component" value="Unassembled WGS sequence"/>
</dbReference>
<evidence type="ECO:0000313" key="1">
    <source>
        <dbReference type="EMBL" id="CAG9317172.1"/>
    </source>
</evidence>
<keyword evidence="2" id="KW-1185">Reference proteome</keyword>
<sequence>MSFLVSRKDHHRSGVKKEVKRFLGEKKAGTGIDPKGTFIEFLKKDVKQNLDVHRDTVKSVENLDSRSNLPALGCTKKYRSVAAESREPVPYRLETDHISFRATDSKTGFIQAGNSIMGKPNHTVPNPVDKGWSPTVHKVSMRNCQSTPYDIINFEENPNAVVRKAINIDARREKGITEFSDLTRPLHSGVNKEHSEAIEKDQRVFFRKTGIFTHIYDAAARLGNITMPFDKHQDLGGRPAFKC</sequence>
<name>A0AAU9J611_9CILI</name>
<accession>A0AAU9J611</accession>
<organism evidence="1 2">
    <name type="scientific">Blepharisma stoltei</name>
    <dbReference type="NCBI Taxonomy" id="1481888"/>
    <lineage>
        <taxon>Eukaryota</taxon>
        <taxon>Sar</taxon>
        <taxon>Alveolata</taxon>
        <taxon>Ciliophora</taxon>
        <taxon>Postciliodesmatophora</taxon>
        <taxon>Heterotrichea</taxon>
        <taxon>Heterotrichida</taxon>
        <taxon>Blepharismidae</taxon>
        <taxon>Blepharisma</taxon>
    </lineage>
</organism>
<dbReference type="AlphaFoldDB" id="A0AAU9J611"/>
<dbReference type="EMBL" id="CAJZBQ010000018">
    <property type="protein sequence ID" value="CAG9317172.1"/>
    <property type="molecule type" value="Genomic_DNA"/>
</dbReference>